<keyword evidence="1" id="KW-0812">Transmembrane</keyword>
<evidence type="ECO:0000313" key="3">
    <source>
        <dbReference type="EMBL" id="TDZ30483.1"/>
    </source>
</evidence>
<reference evidence="3 4" key="1">
    <citation type="submission" date="2018-11" db="EMBL/GenBank/DDBJ databases">
        <title>Genome sequence and assembly of Colletotrichum spinosum.</title>
        <authorList>
            <person name="Gan P."/>
            <person name="Shirasu K."/>
        </authorList>
    </citation>
    <scope>NUCLEOTIDE SEQUENCE [LARGE SCALE GENOMIC DNA]</scope>
    <source>
        <strain evidence="3 4">CBS 515.97</strain>
    </source>
</reference>
<dbReference type="Pfam" id="PF14087">
    <property type="entry name" value="DUF4267"/>
    <property type="match status" value="1"/>
</dbReference>
<name>A0A4R8Q9M2_9PEZI</name>
<organism evidence="3 4">
    <name type="scientific">Colletotrichum spinosum</name>
    <dbReference type="NCBI Taxonomy" id="1347390"/>
    <lineage>
        <taxon>Eukaryota</taxon>
        <taxon>Fungi</taxon>
        <taxon>Dikarya</taxon>
        <taxon>Ascomycota</taxon>
        <taxon>Pezizomycotina</taxon>
        <taxon>Sordariomycetes</taxon>
        <taxon>Hypocreomycetidae</taxon>
        <taxon>Glomerellales</taxon>
        <taxon>Glomerellaceae</taxon>
        <taxon>Colletotrichum</taxon>
        <taxon>Colletotrichum orbiculare species complex</taxon>
    </lineage>
</organism>
<sequence length="162" mass="16770">MASLWNPTALPLFTSLLAILGAADGISNLVRPDLGAANFGLAPPSRTAAHPSQLDAFHHALVKVKGARNLHMASCVVGLTLYGACSETCRASPAAALAVRRCLGIVLALGSGVGFSGAAVISDYVAGEGVDEGARELGRRKMWMHLVTNVPILALGAVYLFY</sequence>
<evidence type="ECO:0000256" key="1">
    <source>
        <dbReference type="SAM" id="Phobius"/>
    </source>
</evidence>
<dbReference type="EMBL" id="QAPG01000130">
    <property type="protein sequence ID" value="TDZ30483.1"/>
    <property type="molecule type" value="Genomic_DNA"/>
</dbReference>
<gene>
    <name evidence="3" type="ORF">C8035_v002440</name>
</gene>
<keyword evidence="4" id="KW-1185">Reference proteome</keyword>
<keyword evidence="1" id="KW-1133">Transmembrane helix</keyword>
<accession>A0A4R8Q9M2</accession>
<keyword evidence="2" id="KW-0732">Signal</keyword>
<dbReference type="InterPro" id="IPR025363">
    <property type="entry name" value="DUF4267"/>
</dbReference>
<keyword evidence="1" id="KW-0472">Membrane</keyword>
<feature type="transmembrane region" description="Helical" evidence="1">
    <location>
        <begin position="102"/>
        <end position="122"/>
    </location>
</feature>
<comment type="caution">
    <text evidence="3">The sequence shown here is derived from an EMBL/GenBank/DDBJ whole genome shotgun (WGS) entry which is preliminary data.</text>
</comment>
<evidence type="ECO:0000256" key="2">
    <source>
        <dbReference type="SAM" id="SignalP"/>
    </source>
</evidence>
<feature type="chain" id="PRO_5020946557" evidence="2">
    <location>
        <begin position="26"/>
        <end position="162"/>
    </location>
</feature>
<protein>
    <submittedName>
        <fullName evidence="3">Uncharacterized protein</fullName>
    </submittedName>
</protein>
<dbReference type="Proteomes" id="UP000295083">
    <property type="component" value="Unassembled WGS sequence"/>
</dbReference>
<proteinExistence type="predicted"/>
<feature type="signal peptide" evidence="2">
    <location>
        <begin position="1"/>
        <end position="25"/>
    </location>
</feature>
<evidence type="ECO:0000313" key="4">
    <source>
        <dbReference type="Proteomes" id="UP000295083"/>
    </source>
</evidence>
<feature type="transmembrane region" description="Helical" evidence="1">
    <location>
        <begin position="142"/>
        <end position="161"/>
    </location>
</feature>
<dbReference type="AlphaFoldDB" id="A0A4R8Q9M2"/>